<dbReference type="HOGENOM" id="CLU_028145_0_0_1"/>
<dbReference type="GO" id="GO:0031146">
    <property type="term" value="P:SCF-dependent proteasomal ubiquitin-dependent protein catabolic process"/>
    <property type="evidence" value="ECO:0000318"/>
    <property type="project" value="GO_Central"/>
</dbReference>
<gene>
    <name evidence="1" type="ordered locus">MTR_3g081260</name>
</gene>
<dbReference type="Proteomes" id="UP000002051">
    <property type="component" value="Chromosome 3"/>
</dbReference>
<dbReference type="EMBL" id="CM001219">
    <property type="protein sequence ID" value="KEH35172.1"/>
    <property type="molecule type" value="Genomic_DNA"/>
</dbReference>
<reference evidence="2" key="3">
    <citation type="submission" date="2015-04" db="UniProtKB">
        <authorList>
            <consortium name="EnsemblPlants"/>
        </authorList>
    </citation>
    <scope>IDENTIFICATION</scope>
    <source>
        <strain evidence="2">cv. Jemalong A17</strain>
    </source>
</reference>
<proteinExistence type="predicted"/>
<protein>
    <submittedName>
        <fullName evidence="1">F-box/LRR protein, putative</fullName>
    </submittedName>
</protein>
<reference evidence="1 3" key="1">
    <citation type="journal article" date="2011" name="Nature">
        <title>The Medicago genome provides insight into the evolution of rhizobial symbioses.</title>
        <authorList>
            <person name="Young N.D."/>
            <person name="Debelle F."/>
            <person name="Oldroyd G.E."/>
            <person name="Geurts R."/>
            <person name="Cannon S.B."/>
            <person name="Udvardi M.K."/>
            <person name="Benedito V.A."/>
            <person name="Mayer K.F."/>
            <person name="Gouzy J."/>
            <person name="Schoof H."/>
            <person name="Van de Peer Y."/>
            <person name="Proost S."/>
            <person name="Cook D.R."/>
            <person name="Meyers B.C."/>
            <person name="Spannagl M."/>
            <person name="Cheung F."/>
            <person name="De Mita S."/>
            <person name="Krishnakumar V."/>
            <person name="Gundlach H."/>
            <person name="Zhou S."/>
            <person name="Mudge J."/>
            <person name="Bharti A.K."/>
            <person name="Murray J.D."/>
            <person name="Naoumkina M.A."/>
            <person name="Rosen B."/>
            <person name="Silverstein K.A."/>
            <person name="Tang H."/>
            <person name="Rombauts S."/>
            <person name="Zhao P.X."/>
            <person name="Zhou P."/>
            <person name="Barbe V."/>
            <person name="Bardou P."/>
            <person name="Bechner M."/>
            <person name="Bellec A."/>
            <person name="Berger A."/>
            <person name="Berges H."/>
            <person name="Bidwell S."/>
            <person name="Bisseling T."/>
            <person name="Choisne N."/>
            <person name="Couloux A."/>
            <person name="Denny R."/>
            <person name="Deshpande S."/>
            <person name="Dai X."/>
            <person name="Doyle J.J."/>
            <person name="Dudez A.M."/>
            <person name="Farmer A.D."/>
            <person name="Fouteau S."/>
            <person name="Franken C."/>
            <person name="Gibelin C."/>
            <person name="Gish J."/>
            <person name="Goldstein S."/>
            <person name="Gonzalez A.J."/>
            <person name="Green P.J."/>
            <person name="Hallab A."/>
            <person name="Hartog M."/>
            <person name="Hua A."/>
            <person name="Humphray S.J."/>
            <person name="Jeong D.H."/>
            <person name="Jing Y."/>
            <person name="Jocker A."/>
            <person name="Kenton S.M."/>
            <person name="Kim D.J."/>
            <person name="Klee K."/>
            <person name="Lai H."/>
            <person name="Lang C."/>
            <person name="Lin S."/>
            <person name="Macmil S.L."/>
            <person name="Magdelenat G."/>
            <person name="Matthews L."/>
            <person name="McCorrison J."/>
            <person name="Monaghan E.L."/>
            <person name="Mun J.H."/>
            <person name="Najar F.Z."/>
            <person name="Nicholson C."/>
            <person name="Noirot C."/>
            <person name="O'Bleness M."/>
            <person name="Paule C.R."/>
            <person name="Poulain J."/>
            <person name="Prion F."/>
            <person name="Qin B."/>
            <person name="Qu C."/>
            <person name="Retzel E.F."/>
            <person name="Riddle C."/>
            <person name="Sallet E."/>
            <person name="Samain S."/>
            <person name="Samson N."/>
            <person name="Sanders I."/>
            <person name="Saurat O."/>
            <person name="Scarpelli C."/>
            <person name="Schiex T."/>
            <person name="Segurens B."/>
            <person name="Severin A.J."/>
            <person name="Sherrier D.J."/>
            <person name="Shi R."/>
            <person name="Sims S."/>
            <person name="Singer S.R."/>
            <person name="Sinharoy S."/>
            <person name="Sterck L."/>
            <person name="Viollet A."/>
            <person name="Wang B.B."/>
            <person name="Wang K."/>
            <person name="Wang M."/>
            <person name="Wang X."/>
            <person name="Warfsmann J."/>
            <person name="Weissenbach J."/>
            <person name="White D.D."/>
            <person name="White J.D."/>
            <person name="Wiley G.B."/>
            <person name="Wincker P."/>
            <person name="Xing Y."/>
            <person name="Yang L."/>
            <person name="Yao Z."/>
            <person name="Ying F."/>
            <person name="Zhai J."/>
            <person name="Zhou L."/>
            <person name="Zuber A."/>
            <person name="Denarie J."/>
            <person name="Dixon R.A."/>
            <person name="May G.D."/>
            <person name="Schwartz D.C."/>
            <person name="Rogers J."/>
            <person name="Quetier F."/>
            <person name="Town C.D."/>
            <person name="Roe B.A."/>
        </authorList>
    </citation>
    <scope>NUCLEOTIDE SEQUENCE [LARGE SCALE GENOMIC DNA]</scope>
    <source>
        <strain evidence="1">A17</strain>
        <strain evidence="2 3">cv. Jemalong A17</strain>
    </source>
</reference>
<dbReference type="InterPro" id="IPR032675">
    <property type="entry name" value="LRR_dom_sf"/>
</dbReference>
<name>A0A072V027_MEDTR</name>
<organism evidence="1 3">
    <name type="scientific">Medicago truncatula</name>
    <name type="common">Barrel medic</name>
    <name type="synonym">Medicago tribuloides</name>
    <dbReference type="NCBI Taxonomy" id="3880"/>
    <lineage>
        <taxon>Eukaryota</taxon>
        <taxon>Viridiplantae</taxon>
        <taxon>Streptophyta</taxon>
        <taxon>Embryophyta</taxon>
        <taxon>Tracheophyta</taxon>
        <taxon>Spermatophyta</taxon>
        <taxon>Magnoliopsida</taxon>
        <taxon>eudicotyledons</taxon>
        <taxon>Gunneridae</taxon>
        <taxon>Pentapetalae</taxon>
        <taxon>rosids</taxon>
        <taxon>fabids</taxon>
        <taxon>Fabales</taxon>
        <taxon>Fabaceae</taxon>
        <taxon>Papilionoideae</taxon>
        <taxon>50 kb inversion clade</taxon>
        <taxon>NPAAA clade</taxon>
        <taxon>Hologalegina</taxon>
        <taxon>IRL clade</taxon>
        <taxon>Trifolieae</taxon>
        <taxon>Medicago</taxon>
    </lineage>
</organism>
<accession>A0A072V027</accession>
<reference evidence="1 3" key="2">
    <citation type="journal article" date="2014" name="BMC Genomics">
        <title>An improved genome release (version Mt4.0) for the model legume Medicago truncatula.</title>
        <authorList>
            <person name="Tang H."/>
            <person name="Krishnakumar V."/>
            <person name="Bidwell S."/>
            <person name="Rosen B."/>
            <person name="Chan A."/>
            <person name="Zhou S."/>
            <person name="Gentzbittel L."/>
            <person name="Childs K.L."/>
            <person name="Yandell M."/>
            <person name="Gundlach H."/>
            <person name="Mayer K.F."/>
            <person name="Schwartz D.C."/>
            <person name="Town C.D."/>
        </authorList>
    </citation>
    <scope>GENOME REANNOTATION</scope>
    <source>
        <strain evidence="1">A17</strain>
        <strain evidence="2 3">cv. Jemalong A17</strain>
    </source>
</reference>
<sequence length="254" mass="29441">MDGWTRNCELLEEVVMFDCPFLTRAALEALPLRELILQDCFNYTYHGISYLLSKCRFLQLLDLQDAKFLNDQRINELSVYLADLVSINVSGCYQLTYSSFFALLRNFHLLAEIRMESTNIGNGSKPSVDLDSVVYHQVKSLHLAKNLPSKLEVLNLSHSRIDNRALYAISKICPRLLQLDLEHCYYVTEKGVRQVVENCIHLREINLRSCRKVSTNVVSWMIFSRPSLKKVAAPPHFRPRDNDRKPLFRRCLVC</sequence>
<evidence type="ECO:0000313" key="3">
    <source>
        <dbReference type="Proteomes" id="UP000002051"/>
    </source>
</evidence>
<dbReference type="SUPFAM" id="SSF52047">
    <property type="entry name" value="RNI-like"/>
    <property type="match status" value="1"/>
</dbReference>
<dbReference type="PANTHER" id="PTHR13318">
    <property type="entry name" value="PARTNER OF PAIRED, ISOFORM B-RELATED"/>
    <property type="match status" value="1"/>
</dbReference>
<dbReference type="Gene3D" id="3.80.10.10">
    <property type="entry name" value="Ribonuclease Inhibitor"/>
    <property type="match status" value="2"/>
</dbReference>
<dbReference type="AlphaFoldDB" id="A0A072V027"/>
<dbReference type="EnsemblPlants" id="KEH35172">
    <property type="protein sequence ID" value="KEH35172"/>
    <property type="gene ID" value="MTR_3g081260"/>
</dbReference>
<dbReference type="InterPro" id="IPR001611">
    <property type="entry name" value="Leu-rich_rpt"/>
</dbReference>
<dbReference type="InterPro" id="IPR006553">
    <property type="entry name" value="Leu-rich_rpt_Cys-con_subtyp"/>
</dbReference>
<evidence type="ECO:0000313" key="1">
    <source>
        <dbReference type="EMBL" id="KEH35172.1"/>
    </source>
</evidence>
<keyword evidence="3" id="KW-1185">Reference proteome</keyword>
<dbReference type="GO" id="GO:0019005">
    <property type="term" value="C:SCF ubiquitin ligase complex"/>
    <property type="evidence" value="ECO:0000318"/>
    <property type="project" value="GO_Central"/>
</dbReference>
<evidence type="ECO:0000313" key="2">
    <source>
        <dbReference type="EnsemblPlants" id="KEH35172"/>
    </source>
</evidence>
<dbReference type="SMART" id="SM00367">
    <property type="entry name" value="LRR_CC"/>
    <property type="match status" value="6"/>
</dbReference>
<dbReference type="PANTHER" id="PTHR13318:SF106">
    <property type="entry name" value="F-BOX_LRR-REPEAT PROTEIN 2"/>
    <property type="match status" value="1"/>
</dbReference>
<dbReference type="Pfam" id="PF13516">
    <property type="entry name" value="LRR_6"/>
    <property type="match status" value="1"/>
</dbReference>